<evidence type="ECO:0000256" key="2">
    <source>
        <dbReference type="ARBA" id="ARBA00022692"/>
    </source>
</evidence>
<dbReference type="Proteomes" id="UP001600888">
    <property type="component" value="Unassembled WGS sequence"/>
</dbReference>
<evidence type="ECO:0000256" key="1">
    <source>
        <dbReference type="ARBA" id="ARBA00004141"/>
    </source>
</evidence>
<feature type="transmembrane region" description="Helical" evidence="5">
    <location>
        <begin position="435"/>
        <end position="452"/>
    </location>
</feature>
<evidence type="ECO:0000259" key="6">
    <source>
        <dbReference type="PROSITE" id="PS50850"/>
    </source>
</evidence>
<dbReference type="Pfam" id="PF07690">
    <property type="entry name" value="MFS_1"/>
    <property type="match status" value="1"/>
</dbReference>
<evidence type="ECO:0000313" key="7">
    <source>
        <dbReference type="EMBL" id="KAL2290248.1"/>
    </source>
</evidence>
<accession>A0ABR4F6B0</accession>
<organism evidence="7 8">
    <name type="scientific">Diaporthe vaccinii</name>
    <dbReference type="NCBI Taxonomy" id="105482"/>
    <lineage>
        <taxon>Eukaryota</taxon>
        <taxon>Fungi</taxon>
        <taxon>Dikarya</taxon>
        <taxon>Ascomycota</taxon>
        <taxon>Pezizomycotina</taxon>
        <taxon>Sordariomycetes</taxon>
        <taxon>Sordariomycetidae</taxon>
        <taxon>Diaporthales</taxon>
        <taxon>Diaporthaceae</taxon>
        <taxon>Diaporthe</taxon>
        <taxon>Diaporthe eres species complex</taxon>
    </lineage>
</organism>
<evidence type="ECO:0000256" key="4">
    <source>
        <dbReference type="ARBA" id="ARBA00023136"/>
    </source>
</evidence>
<evidence type="ECO:0000256" key="3">
    <source>
        <dbReference type="ARBA" id="ARBA00022989"/>
    </source>
</evidence>
<dbReference type="Gene3D" id="1.20.1250.20">
    <property type="entry name" value="MFS general substrate transporter like domains"/>
    <property type="match status" value="1"/>
</dbReference>
<dbReference type="SUPFAM" id="SSF103473">
    <property type="entry name" value="MFS general substrate transporter"/>
    <property type="match status" value="1"/>
</dbReference>
<dbReference type="EMBL" id="JBAWTH010000010">
    <property type="protein sequence ID" value="KAL2290248.1"/>
    <property type="molecule type" value="Genomic_DNA"/>
</dbReference>
<dbReference type="PROSITE" id="PS50850">
    <property type="entry name" value="MFS"/>
    <property type="match status" value="1"/>
</dbReference>
<evidence type="ECO:0000256" key="5">
    <source>
        <dbReference type="SAM" id="Phobius"/>
    </source>
</evidence>
<feature type="transmembrane region" description="Helical" evidence="5">
    <location>
        <begin position="78"/>
        <end position="109"/>
    </location>
</feature>
<keyword evidence="8" id="KW-1185">Reference proteome</keyword>
<feature type="transmembrane region" description="Helical" evidence="5">
    <location>
        <begin position="464"/>
        <end position="488"/>
    </location>
</feature>
<feature type="transmembrane region" description="Helical" evidence="5">
    <location>
        <begin position="351"/>
        <end position="372"/>
    </location>
</feature>
<keyword evidence="4 5" id="KW-0472">Membrane</keyword>
<feature type="domain" description="Major facilitator superfamily (MFS) profile" evidence="6">
    <location>
        <begin position="77"/>
        <end position="557"/>
    </location>
</feature>
<feature type="transmembrane region" description="Helical" evidence="5">
    <location>
        <begin position="121"/>
        <end position="142"/>
    </location>
</feature>
<gene>
    <name evidence="7" type="ORF">FJTKL_00707</name>
</gene>
<name>A0ABR4F6B0_9PEZI</name>
<dbReference type="PANTHER" id="PTHR23502">
    <property type="entry name" value="MAJOR FACILITATOR SUPERFAMILY"/>
    <property type="match status" value="1"/>
</dbReference>
<feature type="transmembrane region" description="Helical" evidence="5">
    <location>
        <begin position="500"/>
        <end position="520"/>
    </location>
</feature>
<dbReference type="PANTHER" id="PTHR23502:SF164">
    <property type="entry name" value="MAJOR FACILITATOR SUPERFAMILY (MFS) PROFILE DOMAIN-CONTAINING PROTEIN"/>
    <property type="match status" value="1"/>
</dbReference>
<dbReference type="InterPro" id="IPR011701">
    <property type="entry name" value="MFS"/>
</dbReference>
<keyword evidence="2 5" id="KW-0812">Transmembrane</keyword>
<evidence type="ECO:0000313" key="8">
    <source>
        <dbReference type="Proteomes" id="UP001600888"/>
    </source>
</evidence>
<feature type="transmembrane region" description="Helical" evidence="5">
    <location>
        <begin position="392"/>
        <end position="414"/>
    </location>
</feature>
<reference evidence="7 8" key="1">
    <citation type="submission" date="2024-03" db="EMBL/GenBank/DDBJ databases">
        <title>A high-quality draft genome sequence of Diaporthe vaccinii, a causative agent of upright dieback and viscid rot disease in cranberry plants.</title>
        <authorList>
            <person name="Sarrasin M."/>
            <person name="Lang B.F."/>
            <person name="Burger G."/>
        </authorList>
    </citation>
    <scope>NUCLEOTIDE SEQUENCE [LARGE SCALE GENOMIC DNA]</scope>
    <source>
        <strain evidence="7 8">IS7</strain>
    </source>
</reference>
<feature type="transmembrane region" description="Helical" evidence="5">
    <location>
        <begin position="207"/>
        <end position="231"/>
    </location>
</feature>
<proteinExistence type="predicted"/>
<sequence length="575" mass="62420">MKLPSAHSSDSITFLNISRKHVESRDEIDIAKAATLADQPEDFHGDVGLAGPGDTVYLIPTPSPDPRDPLNLPVLRKLFLLTFVAIYATVGLTMVSGLGGVLGTFIPIYVAEGRTEADITWLMTFPTLFMGIGNLIGMPIALAVGRRPVFLTSTLILVLSGGLCAGQQSYTWHLAARCIMGLAAGQSEALCPLMVQETFFLHERGRTQMYFTAISNILTSVLTLLTSYIAASVGVSGWYGLGTGLAGFVFICSIFFVPETKYDRPIAAYQGKGSSVSQFAGQRGGGRSESDDASPVATSYLVRRISTTDPRELDTVNYKPRTLASDMRLFVNKPDWEEGLRTWRRMFTVMLFPDILWAFLLNGLTIGVNISLGTTYGSILAAPPYSWASKYISFAMAGQIVVSFVALPLLGAGSDHLVRYLSKRNGGIHRPEHRLVPLVFPVIVGILSAILYGQAAAHPDRLHWFAIVFAVNAYYFAFVGANQCGIVYSLDSYPTRSGPALVVICAMRGILSFGTSYGVTPFIKQRGYDGAYLIYGILTGVLGAMGIVIYFLSGRIRAFCSRWAVSTSETKPTYS</sequence>
<dbReference type="InterPro" id="IPR020846">
    <property type="entry name" value="MFS_dom"/>
</dbReference>
<feature type="transmembrane region" description="Helical" evidence="5">
    <location>
        <begin position="237"/>
        <end position="257"/>
    </location>
</feature>
<protein>
    <recommendedName>
        <fullName evidence="6">Major facilitator superfamily (MFS) profile domain-containing protein</fullName>
    </recommendedName>
</protein>
<feature type="transmembrane region" description="Helical" evidence="5">
    <location>
        <begin position="532"/>
        <end position="552"/>
    </location>
</feature>
<keyword evidence="3 5" id="KW-1133">Transmembrane helix</keyword>
<comment type="subcellular location">
    <subcellularLocation>
        <location evidence="1">Membrane</location>
        <topology evidence="1">Multi-pass membrane protein</topology>
    </subcellularLocation>
</comment>
<comment type="caution">
    <text evidence="7">The sequence shown here is derived from an EMBL/GenBank/DDBJ whole genome shotgun (WGS) entry which is preliminary data.</text>
</comment>
<dbReference type="InterPro" id="IPR036259">
    <property type="entry name" value="MFS_trans_sf"/>
</dbReference>